<evidence type="ECO:0008006" key="10">
    <source>
        <dbReference type="Google" id="ProtNLM"/>
    </source>
</evidence>
<keyword evidence="3" id="KW-1003">Cell membrane</keyword>
<feature type="transmembrane region" description="Helical" evidence="7">
    <location>
        <begin position="38"/>
        <end position="57"/>
    </location>
</feature>
<feature type="transmembrane region" description="Helical" evidence="7">
    <location>
        <begin position="6"/>
        <end position="26"/>
    </location>
</feature>
<evidence type="ECO:0000256" key="5">
    <source>
        <dbReference type="ARBA" id="ARBA00022989"/>
    </source>
</evidence>
<dbReference type="Pfam" id="PF03547">
    <property type="entry name" value="Mem_trans"/>
    <property type="match status" value="1"/>
</dbReference>
<dbReference type="PANTHER" id="PTHR36838:SF1">
    <property type="entry name" value="SLR1864 PROTEIN"/>
    <property type="match status" value="1"/>
</dbReference>
<evidence type="ECO:0000256" key="2">
    <source>
        <dbReference type="ARBA" id="ARBA00022448"/>
    </source>
</evidence>
<evidence type="ECO:0000256" key="1">
    <source>
        <dbReference type="ARBA" id="ARBA00004141"/>
    </source>
</evidence>
<evidence type="ECO:0000313" key="9">
    <source>
        <dbReference type="Proteomes" id="UP000221369"/>
    </source>
</evidence>
<feature type="transmembrane region" description="Helical" evidence="7">
    <location>
        <begin position="222"/>
        <end position="248"/>
    </location>
</feature>
<name>A0A2A9DWD9_9MICO</name>
<evidence type="ECO:0000313" key="8">
    <source>
        <dbReference type="EMBL" id="PFG30312.1"/>
    </source>
</evidence>
<dbReference type="PANTHER" id="PTHR36838">
    <property type="entry name" value="AUXIN EFFLUX CARRIER FAMILY PROTEIN"/>
    <property type="match status" value="1"/>
</dbReference>
<keyword evidence="6 7" id="KW-0472">Membrane</keyword>
<organism evidence="8 9">
    <name type="scientific">Paramicrobacterium agarici</name>
    <dbReference type="NCBI Taxonomy" id="630514"/>
    <lineage>
        <taxon>Bacteria</taxon>
        <taxon>Bacillati</taxon>
        <taxon>Actinomycetota</taxon>
        <taxon>Actinomycetes</taxon>
        <taxon>Micrococcales</taxon>
        <taxon>Microbacteriaceae</taxon>
        <taxon>Paramicrobacterium</taxon>
    </lineage>
</organism>
<dbReference type="GO" id="GO:0055085">
    <property type="term" value="P:transmembrane transport"/>
    <property type="evidence" value="ECO:0007669"/>
    <property type="project" value="InterPro"/>
</dbReference>
<sequence length="306" mass="31475">MTGVLTGFAIIGVVIAVGFVAGRLQIGGASAGRSIQHLSFFIASPALLFDVLAHADIGVVFSSFIWVALISAVAMAGLFVVITVFAWRLSVGETTIGALASGYVNANNIGLPVAVYVLGDAQYVAPLLLLQLIVFAPLSLAILDLARTGRVSVCAIVTQPFRNPMIIASLVGVLVAATGVQLPDAVYAPFELIGGAAVPMMLLAFGMSLSGQRPLRAGTGRARVFVASALKSVGMPLVAFVVAHVAFGLTGHELFAATALAALPTAQNIFTYATRYETGEVMARDAILVSTVAAIPVLIVISALLA</sequence>
<dbReference type="Proteomes" id="UP000221369">
    <property type="component" value="Unassembled WGS sequence"/>
</dbReference>
<protein>
    <recommendedName>
        <fullName evidence="10">AEC family transporter</fullName>
    </recommendedName>
</protein>
<feature type="transmembrane region" description="Helical" evidence="7">
    <location>
        <begin position="124"/>
        <end position="143"/>
    </location>
</feature>
<dbReference type="EMBL" id="PDJE01000001">
    <property type="protein sequence ID" value="PFG30312.1"/>
    <property type="molecule type" value="Genomic_DNA"/>
</dbReference>
<feature type="transmembrane region" description="Helical" evidence="7">
    <location>
        <begin position="254"/>
        <end position="274"/>
    </location>
</feature>
<dbReference type="RefSeq" id="WP_098406791.1">
    <property type="nucleotide sequence ID" value="NZ_PDJE01000001.1"/>
</dbReference>
<keyword evidence="9" id="KW-1185">Reference proteome</keyword>
<keyword evidence="4 7" id="KW-0812">Transmembrane</keyword>
<gene>
    <name evidence="8" type="ORF">ATJ78_1241</name>
</gene>
<evidence type="ECO:0000256" key="7">
    <source>
        <dbReference type="SAM" id="Phobius"/>
    </source>
</evidence>
<feature type="transmembrane region" description="Helical" evidence="7">
    <location>
        <begin position="63"/>
        <end position="87"/>
    </location>
</feature>
<keyword evidence="5 7" id="KW-1133">Transmembrane helix</keyword>
<comment type="caution">
    <text evidence="8">The sequence shown here is derived from an EMBL/GenBank/DDBJ whole genome shotgun (WGS) entry which is preliminary data.</text>
</comment>
<feature type="transmembrane region" description="Helical" evidence="7">
    <location>
        <begin position="99"/>
        <end position="118"/>
    </location>
</feature>
<evidence type="ECO:0000256" key="4">
    <source>
        <dbReference type="ARBA" id="ARBA00022692"/>
    </source>
</evidence>
<accession>A0A2A9DWD9</accession>
<dbReference type="AlphaFoldDB" id="A0A2A9DWD9"/>
<dbReference type="GO" id="GO:0016020">
    <property type="term" value="C:membrane"/>
    <property type="evidence" value="ECO:0007669"/>
    <property type="project" value="UniProtKB-SubCell"/>
</dbReference>
<keyword evidence="2" id="KW-0813">Transport</keyword>
<feature type="transmembrane region" description="Helical" evidence="7">
    <location>
        <begin position="188"/>
        <end position="210"/>
    </location>
</feature>
<reference evidence="8 9" key="1">
    <citation type="submission" date="2017-10" db="EMBL/GenBank/DDBJ databases">
        <title>Sequencing the genomes of 1000 actinobacteria strains.</title>
        <authorList>
            <person name="Klenk H.-P."/>
        </authorList>
    </citation>
    <scope>NUCLEOTIDE SEQUENCE [LARGE SCALE GENOMIC DNA]</scope>
    <source>
        <strain evidence="8 9">DSM 21798</strain>
    </source>
</reference>
<feature type="transmembrane region" description="Helical" evidence="7">
    <location>
        <begin position="164"/>
        <end position="182"/>
    </location>
</feature>
<feature type="transmembrane region" description="Helical" evidence="7">
    <location>
        <begin position="286"/>
        <end position="305"/>
    </location>
</feature>
<comment type="subcellular location">
    <subcellularLocation>
        <location evidence="1">Membrane</location>
        <topology evidence="1">Multi-pass membrane protein</topology>
    </subcellularLocation>
</comment>
<dbReference type="InterPro" id="IPR004776">
    <property type="entry name" value="Mem_transp_PIN-like"/>
</dbReference>
<evidence type="ECO:0000256" key="3">
    <source>
        <dbReference type="ARBA" id="ARBA00022475"/>
    </source>
</evidence>
<proteinExistence type="predicted"/>
<evidence type="ECO:0000256" key="6">
    <source>
        <dbReference type="ARBA" id="ARBA00023136"/>
    </source>
</evidence>